<name>A0AAV2FQE0_9ROSI</name>
<evidence type="ECO:0000313" key="1">
    <source>
        <dbReference type="EMBL" id="CAL1399883.1"/>
    </source>
</evidence>
<evidence type="ECO:0000313" key="2">
    <source>
        <dbReference type="Proteomes" id="UP001497516"/>
    </source>
</evidence>
<organism evidence="1 2">
    <name type="scientific">Linum trigynum</name>
    <dbReference type="NCBI Taxonomy" id="586398"/>
    <lineage>
        <taxon>Eukaryota</taxon>
        <taxon>Viridiplantae</taxon>
        <taxon>Streptophyta</taxon>
        <taxon>Embryophyta</taxon>
        <taxon>Tracheophyta</taxon>
        <taxon>Spermatophyta</taxon>
        <taxon>Magnoliopsida</taxon>
        <taxon>eudicotyledons</taxon>
        <taxon>Gunneridae</taxon>
        <taxon>Pentapetalae</taxon>
        <taxon>rosids</taxon>
        <taxon>fabids</taxon>
        <taxon>Malpighiales</taxon>
        <taxon>Linaceae</taxon>
        <taxon>Linum</taxon>
    </lineage>
</organism>
<reference evidence="1 2" key="1">
    <citation type="submission" date="2024-04" db="EMBL/GenBank/DDBJ databases">
        <authorList>
            <person name="Fracassetti M."/>
        </authorList>
    </citation>
    <scope>NUCLEOTIDE SEQUENCE [LARGE SCALE GENOMIC DNA]</scope>
</reference>
<accession>A0AAV2FQE0</accession>
<dbReference type="Proteomes" id="UP001497516">
    <property type="component" value="Chromosome 7"/>
</dbReference>
<proteinExistence type="predicted"/>
<protein>
    <submittedName>
        <fullName evidence="1">Uncharacterized protein</fullName>
    </submittedName>
</protein>
<dbReference type="EMBL" id="OZ034820">
    <property type="protein sequence ID" value="CAL1399883.1"/>
    <property type="molecule type" value="Genomic_DNA"/>
</dbReference>
<gene>
    <name evidence="1" type="ORF">LTRI10_LOCUS40048</name>
</gene>
<sequence>MPPRAEVKGMDQILHNPFEFQKLKERTKLNPMLHSMIKSEFSKKKLFVGSEKSQTSRFHETYREASGEMVWRGNERTTGSNAAKILKDERWRRVRRQDRDARGIVVPLGEEEDEQRWASFCG</sequence>
<keyword evidence="2" id="KW-1185">Reference proteome</keyword>
<dbReference type="AlphaFoldDB" id="A0AAV2FQE0"/>